<dbReference type="SUPFAM" id="SSF143597">
    <property type="entry name" value="YojJ-like"/>
    <property type="match status" value="1"/>
</dbReference>
<keyword evidence="2 10" id="KW-1003">Cell membrane</keyword>
<name>C7G9K6_9FIRM</name>
<dbReference type="InterPro" id="IPR014046">
    <property type="entry name" value="C-di-AMP_synthase"/>
</dbReference>
<comment type="function">
    <text evidence="10">Catalyzes the condensation of 2 ATP molecules into cyclic di-AMP (c-di-AMP), a second messenger used to regulate differing processes in different bacteria.</text>
</comment>
<evidence type="ECO:0000256" key="3">
    <source>
        <dbReference type="ARBA" id="ARBA00022679"/>
    </source>
</evidence>
<dbReference type="GO" id="GO:0004016">
    <property type="term" value="F:adenylate cyclase activity"/>
    <property type="evidence" value="ECO:0007669"/>
    <property type="project" value="UniProtKB-UniRule"/>
</dbReference>
<dbReference type="Pfam" id="PF19293">
    <property type="entry name" value="CdaA_N"/>
    <property type="match status" value="1"/>
</dbReference>
<comment type="catalytic activity">
    <reaction evidence="1 10">
        <text>2 ATP = 3',3'-c-di-AMP + 2 diphosphate</text>
        <dbReference type="Rhea" id="RHEA:35655"/>
        <dbReference type="ChEBI" id="CHEBI:30616"/>
        <dbReference type="ChEBI" id="CHEBI:33019"/>
        <dbReference type="ChEBI" id="CHEBI:71500"/>
        <dbReference type="EC" id="2.7.7.85"/>
    </reaction>
</comment>
<dbReference type="AlphaFoldDB" id="C7G9K6"/>
<feature type="transmembrane region" description="Helical" evidence="10">
    <location>
        <begin position="32"/>
        <end position="49"/>
    </location>
</feature>
<evidence type="ECO:0000259" key="11">
    <source>
        <dbReference type="PROSITE" id="PS51794"/>
    </source>
</evidence>
<keyword evidence="5 10" id="KW-0548">Nucleotidyltransferase</keyword>
<comment type="caution">
    <text evidence="10">Lacks conserved residue(s) required for the propagation of feature annotation.</text>
</comment>
<reference evidence="12 13" key="1">
    <citation type="submission" date="2009-08" db="EMBL/GenBank/DDBJ databases">
        <authorList>
            <person name="Weinstock G."/>
            <person name="Sodergren E."/>
            <person name="Clifton S."/>
            <person name="Fulton L."/>
            <person name="Fulton B."/>
            <person name="Courtney L."/>
            <person name="Fronick C."/>
            <person name="Harrison M."/>
            <person name="Strong C."/>
            <person name="Farmer C."/>
            <person name="Delahaunty K."/>
            <person name="Markovic C."/>
            <person name="Hall O."/>
            <person name="Minx P."/>
            <person name="Tomlinson C."/>
            <person name="Mitreva M."/>
            <person name="Nelson J."/>
            <person name="Hou S."/>
            <person name="Wollam A."/>
            <person name="Pepin K.H."/>
            <person name="Johnson M."/>
            <person name="Bhonagiri V."/>
            <person name="Nash W.E."/>
            <person name="Warren W."/>
            <person name="Chinwalla A."/>
            <person name="Mardis E.R."/>
            <person name="Wilson R.K."/>
        </authorList>
    </citation>
    <scope>NUCLEOTIDE SEQUENCE [LARGE SCALE GENOMIC DNA]</scope>
    <source>
        <strain evidence="12 13">L1-82</strain>
    </source>
</reference>
<evidence type="ECO:0000256" key="10">
    <source>
        <dbReference type="HAMAP-Rule" id="MF_01499"/>
    </source>
</evidence>
<gene>
    <name evidence="10" type="primary">dacA</name>
    <name evidence="12" type="ORF">ROSINTL182_06585</name>
</gene>
<dbReference type="Gene3D" id="3.40.1700.10">
    <property type="entry name" value="DNA integrity scanning protein, DisA, N-terminal domain"/>
    <property type="match status" value="1"/>
</dbReference>
<keyword evidence="3 10" id="KW-0808">Transferase</keyword>
<dbReference type="HAMAP" id="MF_01499">
    <property type="entry name" value="DacA"/>
    <property type="match status" value="1"/>
</dbReference>
<protein>
    <recommendedName>
        <fullName evidence="10">Diadenylate cyclase</fullName>
        <shortName evidence="10">DAC</shortName>
        <ecNumber evidence="10">2.7.7.85</ecNumber>
    </recommendedName>
    <alternativeName>
        <fullName evidence="10">Cyclic-di-AMP synthase</fullName>
        <shortName evidence="10">c-di-AMP synthase</shortName>
    </alternativeName>
</protein>
<dbReference type="InterPro" id="IPR050338">
    <property type="entry name" value="DisA"/>
</dbReference>
<sequence>MKQVQNAMATMGAFWEKASIYLNLPKITMTDVVEILIITFLFYYMLVWIKNTRAWVLLKGIMVILLFVLVAAVFQMNTIIWIAKNTLSVAITAIVIIFQPEIRKALENLGQKNFLTSFFAFDFSKGEIAKFTDKTINELVKACYEMGKVKTGALIVIEDEIVLSEYERTGIAVDGILTSQLLINIFEKNTPLHDGAVIVRGDRVVSATCYLPLTDSLSISKDLGTRHRAAVGISEVSDSLTIVVSEETGKVSIAMGGELYRNVDAEFLKNKLSFIQHREKKVSKIELWRRRLKDVKESGKKTNE</sequence>
<evidence type="ECO:0000313" key="13">
    <source>
        <dbReference type="Proteomes" id="UP000004828"/>
    </source>
</evidence>
<dbReference type="PANTHER" id="PTHR34185:SF1">
    <property type="entry name" value="DIADENYLATE CYCLASE"/>
    <property type="match status" value="1"/>
</dbReference>
<evidence type="ECO:0000313" key="12">
    <source>
        <dbReference type="EMBL" id="EEV01556.1"/>
    </source>
</evidence>
<evidence type="ECO:0000256" key="1">
    <source>
        <dbReference type="ARBA" id="ARBA00000877"/>
    </source>
</evidence>
<dbReference type="NCBIfam" id="TIGR00159">
    <property type="entry name" value="diadenylate cyclase CdaA"/>
    <property type="match status" value="1"/>
</dbReference>
<dbReference type="PANTHER" id="PTHR34185">
    <property type="entry name" value="DIADENYLATE CYCLASE"/>
    <property type="match status" value="1"/>
</dbReference>
<dbReference type="FunFam" id="3.40.1700.10:FF:000002">
    <property type="entry name" value="Diadenylate cyclase"/>
    <property type="match status" value="1"/>
</dbReference>
<organism evidence="12 13">
    <name type="scientific">Roseburia intestinalis L1-82</name>
    <dbReference type="NCBI Taxonomy" id="536231"/>
    <lineage>
        <taxon>Bacteria</taxon>
        <taxon>Bacillati</taxon>
        <taxon>Bacillota</taxon>
        <taxon>Clostridia</taxon>
        <taxon>Lachnospirales</taxon>
        <taxon>Lachnospiraceae</taxon>
        <taxon>Roseburia</taxon>
    </lineage>
</organism>
<evidence type="ECO:0000256" key="2">
    <source>
        <dbReference type="ARBA" id="ARBA00022475"/>
    </source>
</evidence>
<dbReference type="InterPro" id="IPR036888">
    <property type="entry name" value="DNA_integrity_DisA_N_sf"/>
</dbReference>
<evidence type="ECO:0000256" key="8">
    <source>
        <dbReference type="ARBA" id="ARBA00022989"/>
    </source>
</evidence>
<dbReference type="HOGENOM" id="CLU_038561_0_1_9"/>
<dbReference type="PROSITE" id="PS51794">
    <property type="entry name" value="DAC"/>
    <property type="match status" value="1"/>
</dbReference>
<dbReference type="GO" id="GO:0005524">
    <property type="term" value="F:ATP binding"/>
    <property type="evidence" value="ECO:0007669"/>
    <property type="project" value="UniProtKB-UniRule"/>
</dbReference>
<evidence type="ECO:0000256" key="6">
    <source>
        <dbReference type="ARBA" id="ARBA00022741"/>
    </source>
</evidence>
<dbReference type="InterPro" id="IPR034701">
    <property type="entry name" value="CdaA"/>
</dbReference>
<comment type="similarity">
    <text evidence="10">Belongs to the adenylate cyclase family. DacA/CdaA subfamily.</text>
</comment>
<feature type="domain" description="DAC" evidence="11">
    <location>
        <begin position="99"/>
        <end position="265"/>
    </location>
</feature>
<dbReference type="Proteomes" id="UP000004828">
    <property type="component" value="Unassembled WGS sequence"/>
</dbReference>
<dbReference type="InterPro" id="IPR003390">
    <property type="entry name" value="DNA_integrity_scan_DisA_N"/>
</dbReference>
<comment type="caution">
    <text evidence="12">The sequence shown here is derived from an EMBL/GenBank/DDBJ whole genome shotgun (WGS) entry which is preliminary data.</text>
</comment>
<keyword evidence="4 10" id="KW-0812">Transmembrane</keyword>
<proteinExistence type="inferred from homology"/>
<evidence type="ECO:0000256" key="7">
    <source>
        <dbReference type="ARBA" id="ARBA00022840"/>
    </source>
</evidence>
<keyword evidence="9 10" id="KW-0472">Membrane</keyword>
<feature type="transmembrane region" description="Helical" evidence="10">
    <location>
        <begin position="56"/>
        <end position="74"/>
    </location>
</feature>
<dbReference type="EMBL" id="ABYJ02000069">
    <property type="protein sequence ID" value="EEV01556.1"/>
    <property type="molecule type" value="Genomic_DNA"/>
</dbReference>
<dbReference type="Pfam" id="PF02457">
    <property type="entry name" value="DAC"/>
    <property type="match status" value="1"/>
</dbReference>
<keyword evidence="6 10" id="KW-0547">Nucleotide-binding</keyword>
<dbReference type="GO" id="GO:0006171">
    <property type="term" value="P:cAMP biosynthetic process"/>
    <property type="evidence" value="ECO:0007669"/>
    <property type="project" value="InterPro"/>
</dbReference>
<dbReference type="GO" id="GO:0106408">
    <property type="term" value="F:diadenylate cyclase activity"/>
    <property type="evidence" value="ECO:0007669"/>
    <property type="project" value="UniProtKB-EC"/>
</dbReference>
<feature type="transmembrane region" description="Helical" evidence="10">
    <location>
        <begin position="80"/>
        <end position="98"/>
    </location>
</feature>
<accession>C7G9K6</accession>
<dbReference type="InterPro" id="IPR045585">
    <property type="entry name" value="CdaA_N"/>
</dbReference>
<keyword evidence="8 10" id="KW-1133">Transmembrane helix</keyword>
<evidence type="ECO:0000256" key="4">
    <source>
        <dbReference type="ARBA" id="ARBA00022692"/>
    </source>
</evidence>
<evidence type="ECO:0000256" key="5">
    <source>
        <dbReference type="ARBA" id="ARBA00022695"/>
    </source>
</evidence>
<dbReference type="EC" id="2.7.7.85" evidence="10"/>
<comment type="subunit">
    <text evidence="10">Probably a homodimer.</text>
</comment>
<dbReference type="PIRSF" id="PIRSF004793">
    <property type="entry name" value="UCP004793"/>
    <property type="match status" value="1"/>
</dbReference>
<evidence type="ECO:0000256" key="9">
    <source>
        <dbReference type="ARBA" id="ARBA00023136"/>
    </source>
</evidence>
<keyword evidence="7 10" id="KW-0067">ATP-binding</keyword>